<comment type="caution">
    <text evidence="3">The sequence shown here is derived from an EMBL/GenBank/DDBJ whole genome shotgun (WGS) entry which is preliminary data.</text>
</comment>
<dbReference type="EMBL" id="PHFL01000007">
    <property type="protein sequence ID" value="RFM25267.1"/>
    <property type="molecule type" value="Genomic_DNA"/>
</dbReference>
<evidence type="ECO:0000313" key="3">
    <source>
        <dbReference type="EMBL" id="RFM25267.1"/>
    </source>
</evidence>
<dbReference type="InterPro" id="IPR008532">
    <property type="entry name" value="NFACT_RNA-bd"/>
</dbReference>
<gene>
    <name evidence="3" type="ORF">D0433_01190</name>
</gene>
<dbReference type="GO" id="GO:0043023">
    <property type="term" value="F:ribosomal large subunit binding"/>
    <property type="evidence" value="ECO:0007669"/>
    <property type="project" value="TreeGrafter"/>
</dbReference>
<dbReference type="PANTHER" id="PTHR15239">
    <property type="entry name" value="NUCLEAR EXPORT MEDIATOR FACTOR NEMF"/>
    <property type="match status" value="1"/>
</dbReference>
<name>A0A395M3C2_9BACT</name>
<dbReference type="Proteomes" id="UP000266389">
    <property type="component" value="Unassembled WGS sequence"/>
</dbReference>
<reference evidence="3 4" key="1">
    <citation type="journal article" date="2011" name="ISME J.">
        <title>Community ecology of hot spring cyanobacterial mats: predominant populations and their functional potential.</title>
        <authorList>
            <person name="Klatt C.G."/>
            <person name="Wood J.M."/>
            <person name="Rusch D.B."/>
            <person name="Bateson M.M."/>
            <person name="Hamamura N."/>
            <person name="Heidelberg J.F."/>
            <person name="Grossman A.R."/>
            <person name="Bhaya D."/>
            <person name="Cohan F.M."/>
            <person name="Kuhl M."/>
            <person name="Bryant D.A."/>
            <person name="Ward D.M."/>
        </authorList>
    </citation>
    <scope>NUCLEOTIDE SEQUENCE [LARGE SCALE GENOMIC DNA]</scope>
    <source>
        <strain evidence="3">OS</strain>
    </source>
</reference>
<evidence type="ECO:0000313" key="4">
    <source>
        <dbReference type="Proteomes" id="UP000266389"/>
    </source>
</evidence>
<dbReference type="AlphaFoldDB" id="A0A395M3C2"/>
<proteinExistence type="predicted"/>
<dbReference type="InterPro" id="IPR051608">
    <property type="entry name" value="RQC_Subunit_NEMF"/>
</dbReference>
<dbReference type="GO" id="GO:1990112">
    <property type="term" value="C:RQC complex"/>
    <property type="evidence" value="ECO:0007669"/>
    <property type="project" value="TreeGrafter"/>
</dbReference>
<dbReference type="GO" id="GO:0072344">
    <property type="term" value="P:rescue of stalled ribosome"/>
    <property type="evidence" value="ECO:0007669"/>
    <property type="project" value="TreeGrafter"/>
</dbReference>
<dbReference type="Gene3D" id="2.30.310.10">
    <property type="entry name" value="ibrinogen binding protein from staphylococcus aureus domain"/>
    <property type="match status" value="1"/>
</dbReference>
<accession>A0A395M3C2</accession>
<evidence type="ECO:0000256" key="1">
    <source>
        <dbReference type="SAM" id="Coils"/>
    </source>
</evidence>
<organism evidence="3 4">
    <name type="scientific">Candidatus Thermochlorobacter aerophilus</name>
    <dbReference type="NCBI Taxonomy" id="1868324"/>
    <lineage>
        <taxon>Bacteria</taxon>
        <taxon>Pseudomonadati</taxon>
        <taxon>Chlorobiota</taxon>
        <taxon>Chlorobiia</taxon>
        <taxon>Chlorobiales</taxon>
        <taxon>Candidatus Thermochlorobacteriaceae</taxon>
        <taxon>Candidatus Thermochlorobacter</taxon>
    </lineage>
</organism>
<evidence type="ECO:0000259" key="2">
    <source>
        <dbReference type="Pfam" id="PF05670"/>
    </source>
</evidence>
<protein>
    <submittedName>
        <fullName evidence="3">DUF814 domain-containing protein</fullName>
    </submittedName>
</protein>
<dbReference type="GO" id="GO:0000049">
    <property type="term" value="F:tRNA binding"/>
    <property type="evidence" value="ECO:0007669"/>
    <property type="project" value="TreeGrafter"/>
</dbReference>
<feature type="coiled-coil region" evidence="1">
    <location>
        <begin position="354"/>
        <end position="388"/>
    </location>
</feature>
<dbReference type="Pfam" id="PF05833">
    <property type="entry name" value="NFACT_N"/>
    <property type="match status" value="1"/>
</dbReference>
<sequence length="553" mass="64377">MIKSYFTLYALTLEMKSRFEGGYIFEAFSQEKNELRLCIIAPDKERYTLFATASTTKLSLYFSETFQRQKRNSVSLMTKANDKQIKSIRISDCERIIYFELEDALTLAFQFFSAETNFFLLEHGIVQESFKKQPSLLNQPFVEDSHTPILPTLEQLTNDLDAFLHTLDYQSFIARSAKEQERWIPKKLIGFDTYLAREMLFRTRSSSPTLEPNTLHQVFQEMFYELISPEPKVYFSDNDIWLSLIPPTHLPYLRAESFNSVNEAIRFYTHQIYQHEHFTKQLISLKKSLERLIEKTDAQIRTMSALQTTDRAEMYETFGKLLLLHLHHGKGLSEIELENIFSQGERIKIPLDAAKSIQENAESYFERAKKSRQQRKVAEKRLHDITQKFAEQKRLLAELSEVTSPKLFKAWKEKNLQWLKQFGLLSVSEAEKEQRFRRFKISPQVELWVGKNAQSNDLLTFKYARPNDLWLHARGVSGSHCVLKSPSKPSKDDILRAAEIAAYYSSARTSELVPVICTEKKYVRKPKGAPAGSVVVERENVLMVTPRLLLEED</sequence>
<dbReference type="PANTHER" id="PTHR15239:SF6">
    <property type="entry name" value="RIBOSOME QUALITY CONTROL COMPLEX SUBUNIT NEMF"/>
    <property type="match status" value="1"/>
</dbReference>
<keyword evidence="1" id="KW-0175">Coiled coil</keyword>
<feature type="domain" description="NFACT RNA-binding" evidence="2">
    <location>
        <begin position="436"/>
        <end position="535"/>
    </location>
</feature>
<dbReference type="Pfam" id="PF05670">
    <property type="entry name" value="NFACT-R_1"/>
    <property type="match status" value="1"/>
</dbReference>